<proteinExistence type="predicted"/>
<evidence type="ECO:0000313" key="2">
    <source>
        <dbReference type="Proteomes" id="UP000182658"/>
    </source>
</evidence>
<dbReference type="Proteomes" id="UP000182658">
    <property type="component" value="Unassembled WGS sequence"/>
</dbReference>
<accession>A0A1J7J4C5</accession>
<gene>
    <name evidence="1" type="ORF">CONLIGDRAFT_641266</name>
</gene>
<dbReference type="EMBL" id="KV875094">
    <property type="protein sequence ID" value="OIW34219.1"/>
    <property type="molecule type" value="Genomic_DNA"/>
</dbReference>
<protein>
    <submittedName>
        <fullName evidence="1">Uncharacterized protein</fullName>
    </submittedName>
</protein>
<evidence type="ECO:0000313" key="1">
    <source>
        <dbReference type="EMBL" id="OIW34219.1"/>
    </source>
</evidence>
<organism evidence="1 2">
    <name type="scientific">Coniochaeta ligniaria NRRL 30616</name>
    <dbReference type="NCBI Taxonomy" id="1408157"/>
    <lineage>
        <taxon>Eukaryota</taxon>
        <taxon>Fungi</taxon>
        <taxon>Dikarya</taxon>
        <taxon>Ascomycota</taxon>
        <taxon>Pezizomycotina</taxon>
        <taxon>Sordariomycetes</taxon>
        <taxon>Sordariomycetidae</taxon>
        <taxon>Coniochaetales</taxon>
        <taxon>Coniochaetaceae</taxon>
        <taxon>Coniochaeta</taxon>
    </lineage>
</organism>
<dbReference type="InParanoid" id="A0A1J7J4C5"/>
<sequence>MYADRRPWLIASTVLAGRLLLPFPDPNGPNWSGPPHTILEASERRGGHDTRELEDQVDHAVSQLSDLVKRVGNQDAVFFEGGEAVVVEEMASKTGALLDGVPVCVRDSDVSVDCKVIRPVPRKVRLRRRPEASHPLGDHVVGMLAEAVQVVSHRVRGSLSDSSRNALMLTSSWWIDDRTSIRDLCTACAETGRKGSSMDGGDAGGIVRHPSASPPCSSGSPVGVRLRRRALKASEAILGQKLALGSFQISRYIELRLALLTYPTNDITDEGCEMLTQ</sequence>
<name>A0A1J7J4C5_9PEZI</name>
<dbReference type="AlphaFoldDB" id="A0A1J7J4C5"/>
<reference evidence="1 2" key="1">
    <citation type="submission" date="2016-10" db="EMBL/GenBank/DDBJ databases">
        <title>Draft genome sequence of Coniochaeta ligniaria NRRL30616, a lignocellulolytic fungus for bioabatement of inhibitors in plant biomass hydrolysates.</title>
        <authorList>
            <consortium name="DOE Joint Genome Institute"/>
            <person name="Jimenez D.J."/>
            <person name="Hector R.E."/>
            <person name="Riley R."/>
            <person name="Sun H."/>
            <person name="Grigoriev I.V."/>
            <person name="Van Elsas J.D."/>
            <person name="Nichols N.N."/>
        </authorList>
    </citation>
    <scope>NUCLEOTIDE SEQUENCE [LARGE SCALE GENOMIC DNA]</scope>
    <source>
        <strain evidence="1 2">NRRL 30616</strain>
    </source>
</reference>
<keyword evidence="2" id="KW-1185">Reference proteome</keyword>